<dbReference type="PANTHER" id="PTHR42760">
    <property type="entry name" value="SHORT-CHAIN DEHYDROGENASES/REDUCTASES FAMILY MEMBER"/>
    <property type="match status" value="1"/>
</dbReference>
<sequence>MNSHADTNMQPALATPATGVIITGGASGLGRASAHALAAVGRAVAIWDINASAALIVAEEIRSQYAVAAVGIGLDISVPAAYPDAIDQSRRALTSIGALVHAAGIVDTGSLEGVTLENWDQGINIHLRPVALLVQALHADLKANPGSAVVAFASINATLGNRMNPIYSAAKGGVLSLVRSLADRLGDDGIRINSISPGQILTPMLQPAVDALPPGSFEKRILLGRMGAPEEIGRVVRFLLSNEASYITAAEIVVDGGNISSQRG</sequence>
<dbReference type="PROSITE" id="PS00061">
    <property type="entry name" value="ADH_SHORT"/>
    <property type="match status" value="1"/>
</dbReference>
<comment type="caution">
    <text evidence="4">The sequence shown here is derived from an EMBL/GenBank/DDBJ whole genome shotgun (WGS) entry which is preliminary data.</text>
</comment>
<dbReference type="PATRIC" id="fig|1348657.5.peg.2762"/>
<dbReference type="Pfam" id="PF13561">
    <property type="entry name" value="adh_short_C2"/>
    <property type="match status" value="1"/>
</dbReference>
<reference evidence="4 5" key="1">
    <citation type="submission" date="2013-06" db="EMBL/GenBank/DDBJ databases">
        <title>Draft genome sequence of Thauera terpenica.</title>
        <authorList>
            <person name="Liu B."/>
            <person name="Frostegard A.H."/>
            <person name="Shapleigh J.P."/>
        </authorList>
    </citation>
    <scope>NUCLEOTIDE SEQUENCE [LARGE SCALE GENOMIC DNA]</scope>
    <source>
        <strain evidence="4 5">58Eu</strain>
    </source>
</reference>
<dbReference type="OrthoDB" id="9806974at2"/>
<accession>S9ZMT7</accession>
<evidence type="ECO:0000313" key="4">
    <source>
        <dbReference type="EMBL" id="EPZ14822.1"/>
    </source>
</evidence>
<dbReference type="Proteomes" id="UP000015455">
    <property type="component" value="Unassembled WGS sequence"/>
</dbReference>
<proteinExistence type="inferred from homology"/>
<evidence type="ECO:0000256" key="2">
    <source>
        <dbReference type="ARBA" id="ARBA00023002"/>
    </source>
</evidence>
<feature type="domain" description="Ketoreductase" evidence="3">
    <location>
        <begin position="19"/>
        <end position="198"/>
    </location>
</feature>
<dbReference type="Gene3D" id="3.40.50.720">
    <property type="entry name" value="NAD(P)-binding Rossmann-like Domain"/>
    <property type="match status" value="1"/>
</dbReference>
<dbReference type="SUPFAM" id="SSF51735">
    <property type="entry name" value="NAD(P)-binding Rossmann-fold domains"/>
    <property type="match status" value="1"/>
</dbReference>
<dbReference type="eggNOG" id="COG1028">
    <property type="taxonomic scope" value="Bacteria"/>
</dbReference>
<organism evidence="4 5">
    <name type="scientific">Thauera terpenica 58Eu</name>
    <dbReference type="NCBI Taxonomy" id="1348657"/>
    <lineage>
        <taxon>Bacteria</taxon>
        <taxon>Pseudomonadati</taxon>
        <taxon>Pseudomonadota</taxon>
        <taxon>Betaproteobacteria</taxon>
        <taxon>Rhodocyclales</taxon>
        <taxon>Zoogloeaceae</taxon>
        <taxon>Thauera</taxon>
    </lineage>
</organism>
<evidence type="ECO:0000313" key="5">
    <source>
        <dbReference type="Proteomes" id="UP000015455"/>
    </source>
</evidence>
<dbReference type="PANTHER" id="PTHR42760:SF133">
    <property type="entry name" value="3-OXOACYL-[ACYL-CARRIER-PROTEIN] REDUCTASE"/>
    <property type="match status" value="1"/>
</dbReference>
<name>S9ZMT7_9RHOO</name>
<keyword evidence="5" id="KW-1185">Reference proteome</keyword>
<dbReference type="InterPro" id="IPR036291">
    <property type="entry name" value="NAD(P)-bd_dom_sf"/>
</dbReference>
<keyword evidence="2" id="KW-0560">Oxidoreductase</keyword>
<evidence type="ECO:0000259" key="3">
    <source>
        <dbReference type="SMART" id="SM00822"/>
    </source>
</evidence>
<evidence type="ECO:0000256" key="1">
    <source>
        <dbReference type="ARBA" id="ARBA00006484"/>
    </source>
</evidence>
<gene>
    <name evidence="4" type="ORF">M622_05035</name>
</gene>
<dbReference type="GO" id="GO:0016616">
    <property type="term" value="F:oxidoreductase activity, acting on the CH-OH group of donors, NAD or NADP as acceptor"/>
    <property type="evidence" value="ECO:0007669"/>
    <property type="project" value="UniProtKB-ARBA"/>
</dbReference>
<dbReference type="EMBL" id="ATJV01000070">
    <property type="protein sequence ID" value="EPZ14822.1"/>
    <property type="molecule type" value="Genomic_DNA"/>
</dbReference>
<comment type="similarity">
    <text evidence="1">Belongs to the short-chain dehydrogenases/reductases (SDR) family.</text>
</comment>
<dbReference type="SMART" id="SM00822">
    <property type="entry name" value="PKS_KR"/>
    <property type="match status" value="1"/>
</dbReference>
<dbReference type="STRING" id="1348657.M622_05035"/>
<dbReference type="InterPro" id="IPR020904">
    <property type="entry name" value="Sc_DH/Rdtase_CS"/>
</dbReference>
<dbReference type="RefSeq" id="WP_021250164.1">
    <property type="nucleotide sequence ID" value="NZ_ATJV01000070.1"/>
</dbReference>
<dbReference type="CDD" id="cd05233">
    <property type="entry name" value="SDR_c"/>
    <property type="match status" value="1"/>
</dbReference>
<dbReference type="PRINTS" id="PR00081">
    <property type="entry name" value="GDHRDH"/>
</dbReference>
<dbReference type="InterPro" id="IPR057326">
    <property type="entry name" value="KR_dom"/>
</dbReference>
<protein>
    <recommendedName>
        <fullName evidence="3">Ketoreductase domain-containing protein</fullName>
    </recommendedName>
</protein>
<dbReference type="AlphaFoldDB" id="S9ZMT7"/>
<dbReference type="InterPro" id="IPR002347">
    <property type="entry name" value="SDR_fam"/>
</dbReference>
<dbReference type="FunFam" id="3.40.50.720:FF:000084">
    <property type="entry name" value="Short-chain dehydrogenase reductase"/>
    <property type="match status" value="1"/>
</dbReference>